<organism evidence="1 2">
    <name type="scientific">Tanacetum coccineum</name>
    <dbReference type="NCBI Taxonomy" id="301880"/>
    <lineage>
        <taxon>Eukaryota</taxon>
        <taxon>Viridiplantae</taxon>
        <taxon>Streptophyta</taxon>
        <taxon>Embryophyta</taxon>
        <taxon>Tracheophyta</taxon>
        <taxon>Spermatophyta</taxon>
        <taxon>Magnoliopsida</taxon>
        <taxon>eudicotyledons</taxon>
        <taxon>Gunneridae</taxon>
        <taxon>Pentapetalae</taxon>
        <taxon>asterids</taxon>
        <taxon>campanulids</taxon>
        <taxon>Asterales</taxon>
        <taxon>Asteraceae</taxon>
        <taxon>Asteroideae</taxon>
        <taxon>Anthemideae</taxon>
        <taxon>Anthemidinae</taxon>
        <taxon>Tanacetum</taxon>
    </lineage>
</organism>
<dbReference type="EMBL" id="BQNB010014244">
    <property type="protein sequence ID" value="GJT25830.1"/>
    <property type="molecule type" value="Genomic_DNA"/>
</dbReference>
<accession>A0ABQ5CFJ3</accession>
<protein>
    <submittedName>
        <fullName evidence="1">Uncharacterized protein</fullName>
    </submittedName>
</protein>
<comment type="caution">
    <text evidence="1">The sequence shown here is derived from an EMBL/GenBank/DDBJ whole genome shotgun (WGS) entry which is preliminary data.</text>
</comment>
<gene>
    <name evidence="1" type="ORF">Tco_0895767</name>
</gene>
<proteinExistence type="predicted"/>
<keyword evidence="2" id="KW-1185">Reference proteome</keyword>
<sequence>MENTLALNYKLDELIESLKSLPKKTIEEDLAKHKYHEQQDLGFENANFESQALSSFDVYTPHVTDPKEVEETIGIPMEAEPFDQTQLEDVGLNTSSHDLFLSSREIPSFDEPVPQLLPRFSPLDVNLRDKRGTDPPINPYNPVNFKMKSFLQENEARIFTDPGDGVQINSDGVTSLQLYLMRRSFEVLRSFIWTILG</sequence>
<evidence type="ECO:0000313" key="1">
    <source>
        <dbReference type="EMBL" id="GJT25830.1"/>
    </source>
</evidence>
<reference evidence="1" key="1">
    <citation type="journal article" date="2022" name="Int. J. Mol. Sci.">
        <title>Draft Genome of Tanacetum Coccineum: Genomic Comparison of Closely Related Tanacetum-Family Plants.</title>
        <authorList>
            <person name="Yamashiro T."/>
            <person name="Shiraishi A."/>
            <person name="Nakayama K."/>
            <person name="Satake H."/>
        </authorList>
    </citation>
    <scope>NUCLEOTIDE SEQUENCE</scope>
</reference>
<name>A0ABQ5CFJ3_9ASTR</name>
<evidence type="ECO:0000313" key="2">
    <source>
        <dbReference type="Proteomes" id="UP001151760"/>
    </source>
</evidence>
<reference evidence="1" key="2">
    <citation type="submission" date="2022-01" db="EMBL/GenBank/DDBJ databases">
        <authorList>
            <person name="Yamashiro T."/>
            <person name="Shiraishi A."/>
            <person name="Satake H."/>
            <person name="Nakayama K."/>
        </authorList>
    </citation>
    <scope>NUCLEOTIDE SEQUENCE</scope>
</reference>
<dbReference type="Proteomes" id="UP001151760">
    <property type="component" value="Unassembled WGS sequence"/>
</dbReference>